<comment type="cofactor">
    <cofactor evidence="1 8 9">
        <name>pyridoxal 5'-phosphate</name>
        <dbReference type="ChEBI" id="CHEBI:597326"/>
    </cofactor>
</comment>
<evidence type="ECO:0000256" key="2">
    <source>
        <dbReference type="ARBA" id="ARBA00022490"/>
    </source>
</evidence>
<dbReference type="PANTHER" id="PTHR32328">
    <property type="entry name" value="L-SERYL-TRNA(SEC) SELENIUM TRANSFERASE"/>
    <property type="match status" value="1"/>
</dbReference>
<reference evidence="10 11" key="1">
    <citation type="submission" date="2019-06" db="EMBL/GenBank/DDBJ databases">
        <title>Complete genome sequence of Helicobacter suis SNTW101c.</title>
        <authorList>
            <person name="Rimbara E."/>
            <person name="Suzuki M."/>
            <person name="Matsui H."/>
            <person name="Nakamura M."/>
            <person name="Mori S."/>
            <person name="Shibayama K."/>
        </authorList>
    </citation>
    <scope>NUCLEOTIDE SEQUENCE [LARGE SCALE GENOMIC DNA]</scope>
    <source>
        <strain evidence="10 11">SNTW101c</strain>
    </source>
</reference>
<dbReference type="NCBIfam" id="TIGR00474">
    <property type="entry name" value="selA"/>
    <property type="match status" value="1"/>
</dbReference>
<dbReference type="PANTHER" id="PTHR32328:SF0">
    <property type="entry name" value="L-SERYL-TRNA(SEC) SELENIUM TRANSFERASE"/>
    <property type="match status" value="1"/>
</dbReference>
<dbReference type="SUPFAM" id="SSF53383">
    <property type="entry name" value="PLP-dependent transferases"/>
    <property type="match status" value="1"/>
</dbReference>
<dbReference type="HAMAP" id="MF_00423">
    <property type="entry name" value="SelA"/>
    <property type="match status" value="1"/>
</dbReference>
<dbReference type="GO" id="GO:0004125">
    <property type="term" value="F:L-seryl-tRNA(Sec) selenium transferase activity"/>
    <property type="evidence" value="ECO:0007669"/>
    <property type="project" value="UniProtKB-UniRule"/>
</dbReference>
<name>A0A6J4CZ69_9HELI</name>
<protein>
    <recommendedName>
        <fullName evidence="8">L-seryl-tRNA(Sec) selenium transferase</fullName>
        <ecNumber evidence="8">2.9.1.1</ecNumber>
    </recommendedName>
    <alternativeName>
        <fullName evidence="8">Selenocysteine synthase</fullName>
        <shortName evidence="8">Sec synthase</shortName>
    </alternativeName>
    <alternativeName>
        <fullName evidence="8">Selenocysteinyl-tRNA(Sec) synthase</fullName>
    </alternativeName>
</protein>
<keyword evidence="6 8" id="KW-0711">Selenium</keyword>
<dbReference type="Gene3D" id="3.90.1150.180">
    <property type="match status" value="1"/>
</dbReference>
<comment type="catalytic activity">
    <reaction evidence="8">
        <text>L-seryl-tRNA(Sec) + selenophosphate + H(+) = L-selenocysteinyl-tRNA(Sec) + phosphate</text>
        <dbReference type="Rhea" id="RHEA:22728"/>
        <dbReference type="Rhea" id="RHEA-COMP:9742"/>
        <dbReference type="Rhea" id="RHEA-COMP:9743"/>
        <dbReference type="ChEBI" id="CHEBI:15378"/>
        <dbReference type="ChEBI" id="CHEBI:16144"/>
        <dbReference type="ChEBI" id="CHEBI:43474"/>
        <dbReference type="ChEBI" id="CHEBI:78533"/>
        <dbReference type="ChEBI" id="CHEBI:78573"/>
        <dbReference type="EC" id="2.9.1.1"/>
    </reaction>
</comment>
<keyword evidence="5 8" id="KW-0648">Protein biosynthesis</keyword>
<dbReference type="AlphaFoldDB" id="A0A6J4CZ69"/>
<comment type="subcellular location">
    <subcellularLocation>
        <location evidence="8">Cytoplasm</location>
    </subcellularLocation>
</comment>
<dbReference type="InterPro" id="IPR018319">
    <property type="entry name" value="SelA-like"/>
</dbReference>
<evidence type="ECO:0000256" key="9">
    <source>
        <dbReference type="PIRSR" id="PIRSR618319-50"/>
    </source>
</evidence>
<dbReference type="RefSeq" id="WP_081255369.1">
    <property type="nucleotide sequence ID" value="NZ_AP019774.1"/>
</dbReference>
<evidence type="ECO:0000256" key="1">
    <source>
        <dbReference type="ARBA" id="ARBA00001933"/>
    </source>
</evidence>
<dbReference type="OrthoDB" id="9787096at2"/>
<dbReference type="Pfam" id="PF03841">
    <property type="entry name" value="SelA"/>
    <property type="match status" value="1"/>
</dbReference>
<dbReference type="UniPathway" id="UPA00906">
    <property type="reaction ID" value="UER00896"/>
</dbReference>
<dbReference type="GO" id="GO:0001717">
    <property type="term" value="P:conversion of seryl-tRNAsec to selenocys-tRNAsec"/>
    <property type="evidence" value="ECO:0007669"/>
    <property type="project" value="UniProtKB-UniRule"/>
</dbReference>
<comment type="pathway">
    <text evidence="8">Aminoacyl-tRNA biosynthesis; selenocysteinyl-tRNA(Sec) biosynthesis; selenocysteinyl-tRNA(Sec) from L-seryl-tRNA(Sec) (bacterial route): step 1/1.</text>
</comment>
<comment type="similarity">
    <text evidence="7 8">Belongs to the SelA family.</text>
</comment>
<keyword evidence="3 8" id="KW-0808">Transferase</keyword>
<gene>
    <name evidence="8 10" type="primary">selA</name>
    <name evidence="10" type="ORF">SNTW_14330</name>
</gene>
<keyword evidence="4 8" id="KW-0663">Pyridoxal phosphate</keyword>
<proteinExistence type="inferred from homology"/>
<evidence type="ECO:0000256" key="7">
    <source>
        <dbReference type="ARBA" id="ARBA00044507"/>
    </source>
</evidence>
<evidence type="ECO:0000256" key="5">
    <source>
        <dbReference type="ARBA" id="ARBA00022917"/>
    </source>
</evidence>
<evidence type="ECO:0000256" key="3">
    <source>
        <dbReference type="ARBA" id="ARBA00022679"/>
    </source>
</evidence>
<dbReference type="InterPro" id="IPR015424">
    <property type="entry name" value="PyrdxlP-dep_Trfase"/>
</dbReference>
<dbReference type="EMBL" id="AP019774">
    <property type="protein sequence ID" value="BCD70788.1"/>
    <property type="molecule type" value="Genomic_DNA"/>
</dbReference>
<feature type="modified residue" description="N6-(pyridoxal phosphate)lysine" evidence="8 9">
    <location>
        <position position="268"/>
    </location>
</feature>
<sequence length="434" mass="47934">MQNKPPAMHRLLNAPSLAPYPRDILKSLATNLLAKHHQEPFAFTHFNQWVELLLERYNALMSPPLKPIYNATGVLLSTNLGRAVLDLKALKELSLLSGYVNLEVDLHTGKRANRCSQVQELLKVIFQAQDALVLNNNASALVLIASVFAPKSNQTLLSFGELVEIGGGFRAHELLESVTNLKLVGSTNKTYLSDYKHALSTSSTLITRIHRSNFSMNGFVASASSKDLFKLAQERDVIFYEDLGSMQSIGEVQKALRSAHLLSFSADKLLGSVQGGIVLGHQEYIQALRAHPLYRAFRVDKTQLFLLVKSLQGLICGQKTPTQEFLEQDKDTLLNKALKLFHALTPLKPLKCVIIPTKALIGGGVEHQEIESFGVQLALKSCSVESLYKALYLQGVAGILHHNGVILDVYALFDQDILHLARVIGKTLDRVISN</sequence>
<dbReference type="InterPro" id="IPR004534">
    <property type="entry name" value="SelA_trans"/>
</dbReference>
<dbReference type="GO" id="GO:0005737">
    <property type="term" value="C:cytoplasm"/>
    <property type="evidence" value="ECO:0007669"/>
    <property type="project" value="UniProtKB-SubCell"/>
</dbReference>
<dbReference type="Proteomes" id="UP000317935">
    <property type="component" value="Chromosome"/>
</dbReference>
<evidence type="ECO:0000313" key="10">
    <source>
        <dbReference type="EMBL" id="BCD70788.1"/>
    </source>
</evidence>
<keyword evidence="2 8" id="KW-0963">Cytoplasm</keyword>
<dbReference type="EC" id="2.9.1.1" evidence="8"/>
<evidence type="ECO:0000256" key="8">
    <source>
        <dbReference type="HAMAP-Rule" id="MF_00423"/>
    </source>
</evidence>
<evidence type="ECO:0000313" key="11">
    <source>
        <dbReference type="Proteomes" id="UP000317935"/>
    </source>
</evidence>
<dbReference type="GO" id="GO:0001514">
    <property type="term" value="P:selenocysteine incorporation"/>
    <property type="evidence" value="ECO:0007669"/>
    <property type="project" value="UniProtKB-UniRule"/>
</dbReference>
<evidence type="ECO:0000256" key="4">
    <source>
        <dbReference type="ARBA" id="ARBA00022898"/>
    </source>
</evidence>
<dbReference type="InterPro" id="IPR015421">
    <property type="entry name" value="PyrdxlP-dep_Trfase_major"/>
</dbReference>
<comment type="function">
    <text evidence="8">Converts seryl-tRNA(Sec) to selenocysteinyl-tRNA(Sec) required for selenoprotein biosynthesis.</text>
</comment>
<accession>A0A6J4CZ69</accession>
<organism evidence="10 11">
    <name type="scientific">Helicobacter suis</name>
    <dbReference type="NCBI Taxonomy" id="104628"/>
    <lineage>
        <taxon>Bacteria</taxon>
        <taxon>Pseudomonadati</taxon>
        <taxon>Campylobacterota</taxon>
        <taxon>Epsilonproteobacteria</taxon>
        <taxon>Campylobacterales</taxon>
        <taxon>Helicobacteraceae</taxon>
        <taxon>Helicobacter</taxon>
    </lineage>
</organism>
<dbReference type="Gene3D" id="3.40.640.10">
    <property type="entry name" value="Type I PLP-dependent aspartate aminotransferase-like (Major domain)"/>
    <property type="match status" value="1"/>
</dbReference>
<evidence type="ECO:0000256" key="6">
    <source>
        <dbReference type="ARBA" id="ARBA00023266"/>
    </source>
</evidence>